<evidence type="ECO:0000256" key="7">
    <source>
        <dbReference type="SAM" id="MobiDB-lite"/>
    </source>
</evidence>
<dbReference type="SMART" id="SM00249">
    <property type="entry name" value="PHD"/>
    <property type="match status" value="2"/>
</dbReference>
<feature type="compositionally biased region" description="Basic residues" evidence="7">
    <location>
        <begin position="317"/>
        <end position="329"/>
    </location>
</feature>
<dbReference type="InterPro" id="IPR032308">
    <property type="entry name" value="TDBD"/>
</dbReference>
<comment type="subcellular location">
    <subcellularLocation>
        <location evidence="1">Nucleus</location>
    </subcellularLocation>
</comment>
<evidence type="ECO:0000256" key="3">
    <source>
        <dbReference type="ARBA" id="ARBA00022771"/>
    </source>
</evidence>
<keyword evidence="3 6" id="KW-0863">Zinc-finger</keyword>
<dbReference type="SUPFAM" id="SSF57903">
    <property type="entry name" value="FYVE/PHD zinc finger"/>
    <property type="match status" value="1"/>
</dbReference>
<dbReference type="Proteomes" id="UP001314170">
    <property type="component" value="Unassembled WGS sequence"/>
</dbReference>
<dbReference type="PROSITE" id="PS51186">
    <property type="entry name" value="GNAT"/>
    <property type="match status" value="1"/>
</dbReference>
<feature type="domain" description="N-acetyltransferase" evidence="9">
    <location>
        <begin position="581"/>
        <end position="733"/>
    </location>
</feature>
<dbReference type="PROSITE" id="PS50016">
    <property type="entry name" value="ZF_PHD_2"/>
    <property type="match status" value="1"/>
</dbReference>
<evidence type="ECO:0000256" key="6">
    <source>
        <dbReference type="PROSITE-ProRule" id="PRU00146"/>
    </source>
</evidence>
<dbReference type="InterPro" id="IPR019787">
    <property type="entry name" value="Znf_PHD-finger"/>
</dbReference>
<dbReference type="InterPro" id="IPR059153">
    <property type="entry name" value="NSD_PHD-1st"/>
</dbReference>
<evidence type="ECO:0000313" key="11">
    <source>
        <dbReference type="Proteomes" id="UP001314170"/>
    </source>
</evidence>
<dbReference type="InterPro" id="IPR013083">
    <property type="entry name" value="Znf_RING/FYVE/PHD"/>
</dbReference>
<evidence type="ECO:0000313" key="10">
    <source>
        <dbReference type="EMBL" id="CAK7347426.1"/>
    </source>
</evidence>
<dbReference type="GO" id="GO:0003714">
    <property type="term" value="F:transcription corepressor activity"/>
    <property type="evidence" value="ECO:0007669"/>
    <property type="project" value="InterPro"/>
</dbReference>
<dbReference type="Pfam" id="PF23011">
    <property type="entry name" value="PHD-1st_NSD"/>
    <property type="match status" value="1"/>
</dbReference>
<sequence length="802" mass="90976">MAVVSCSDIQSFLSSKKTEHWKAVGKDIVLESKYCPEAVTQYAAKPQKILVNDVRNHLAYLGWKIESSREGGNLRFRYTSPDDAKRSYLSLHKVCSDLRAAMYNEEINVQVQEIERMLGIVPQVPEEPNKTQMLDVQQVVNSSPGNCSKLTETSNDNVFVESEYCPQAVVDWYLYDCKNKDTNIGVKPAEMKMKAKKHLSYMGVGVLVWNEGRRGAKDGEIVALNGNFSTYSFDMGTMDSSSVMQSRKRTREVDLSTPELQLCETEDNVCQMKVESAIGYEGNKKLKTLKDEKTSPPKRRRQKKILNMCRLGDRQKGTKRISRSSKRVRQGVVPSSSNVNPRTVLSWLIDNNGVLPREKVYYQGREDHRPILEGKITRDGIKCNCCQKVFTLGGFQTHAAGITPHKPAASIFTDGGRSLLDCQMQLMRMFEANSNHTVMNGNWKQGENDDVCSVCHYGGELILCDSCPSSFHENCLGLKNVPDGDWFCPSCSCGICGQRKTGDTQFPGDDEFLCCYQCEHKYHIGCLRSTDRLQNYHPDNNWFCSSGCEGVFVGLRMLLGKPFPVGSSNLSWTILQYSDRLDVESLTESYSKLKVAVEVMHECFEPVKDARNSTDLVEDVVFCRRSHLNRSNYKGFYTILLERNDEIISVANVRIHGQKAAELPLVGTRFHYRHHGMCRVLMNELERQLRILGVEKLILPSVPAVLHTWTNCFGFSIMTKSERLQHLDTTFLDFQETVMCQKHLVKTSSIPSWPKLVLGNSNNYDDLYDSSPKSEVLNEEDEEKKRFVEEVLLDCPVEETFG</sequence>
<evidence type="ECO:0000256" key="2">
    <source>
        <dbReference type="ARBA" id="ARBA00022723"/>
    </source>
</evidence>
<dbReference type="CDD" id="cd15532">
    <property type="entry name" value="PHD2_CHD_II"/>
    <property type="match status" value="1"/>
</dbReference>
<dbReference type="InterPro" id="IPR054292">
    <property type="entry name" value="DUF7028"/>
</dbReference>
<dbReference type="InterPro" id="IPR056511">
    <property type="entry name" value="IDM1_C"/>
</dbReference>
<dbReference type="InterPro" id="IPR001965">
    <property type="entry name" value="Znf_PHD"/>
</dbReference>
<dbReference type="AlphaFoldDB" id="A0AAV1S7N3"/>
<evidence type="ECO:0000256" key="5">
    <source>
        <dbReference type="ARBA" id="ARBA00023242"/>
    </source>
</evidence>
<dbReference type="GO" id="GO:0008270">
    <property type="term" value="F:zinc ion binding"/>
    <property type="evidence" value="ECO:0007669"/>
    <property type="project" value="UniProtKB-KW"/>
</dbReference>
<dbReference type="InterPro" id="IPR011011">
    <property type="entry name" value="Znf_FYVE_PHD"/>
</dbReference>
<dbReference type="CDD" id="cd04301">
    <property type="entry name" value="NAT_SF"/>
    <property type="match status" value="1"/>
</dbReference>
<dbReference type="GO" id="GO:0006357">
    <property type="term" value="P:regulation of transcription by RNA polymerase II"/>
    <property type="evidence" value="ECO:0007669"/>
    <property type="project" value="TreeGrafter"/>
</dbReference>
<evidence type="ECO:0000259" key="9">
    <source>
        <dbReference type="PROSITE" id="PS51186"/>
    </source>
</evidence>
<protein>
    <submittedName>
        <fullName evidence="10">Uncharacterized protein</fullName>
    </submittedName>
</protein>
<keyword evidence="5" id="KW-0539">Nucleus</keyword>
<dbReference type="Pfam" id="PF23209">
    <property type="entry name" value="IDM1_C"/>
    <property type="match status" value="1"/>
</dbReference>
<proteinExistence type="predicted"/>
<dbReference type="EMBL" id="CAWUPB010001173">
    <property type="protein sequence ID" value="CAK7347426.1"/>
    <property type="molecule type" value="Genomic_DNA"/>
</dbReference>
<dbReference type="GO" id="GO:0005634">
    <property type="term" value="C:nucleus"/>
    <property type="evidence" value="ECO:0007669"/>
    <property type="project" value="UniProtKB-SubCell"/>
</dbReference>
<evidence type="ECO:0000259" key="8">
    <source>
        <dbReference type="PROSITE" id="PS50016"/>
    </source>
</evidence>
<keyword evidence="11" id="KW-1185">Reference proteome</keyword>
<keyword evidence="4" id="KW-0862">Zinc</keyword>
<dbReference type="GO" id="GO:0016747">
    <property type="term" value="F:acyltransferase activity, transferring groups other than amino-acyl groups"/>
    <property type="evidence" value="ECO:0007669"/>
    <property type="project" value="InterPro"/>
</dbReference>
<evidence type="ECO:0000256" key="4">
    <source>
        <dbReference type="ARBA" id="ARBA00022833"/>
    </source>
</evidence>
<dbReference type="SUPFAM" id="SSF55729">
    <property type="entry name" value="Acyl-CoA N-acyltransferases (Nat)"/>
    <property type="match status" value="1"/>
</dbReference>
<dbReference type="PANTHER" id="PTHR46309:SF12">
    <property type="entry name" value="GB|AAC80581.1"/>
    <property type="match status" value="1"/>
</dbReference>
<name>A0AAV1S7N3_9ROSI</name>
<dbReference type="InterPro" id="IPR000182">
    <property type="entry name" value="GNAT_dom"/>
</dbReference>
<dbReference type="Gene3D" id="3.40.630.30">
    <property type="match status" value="1"/>
</dbReference>
<keyword evidence="2" id="KW-0479">Metal-binding</keyword>
<dbReference type="Gene3D" id="3.30.40.10">
    <property type="entry name" value="Zinc/RING finger domain, C3HC4 (zinc finger)"/>
    <property type="match status" value="2"/>
</dbReference>
<dbReference type="Pfam" id="PF16135">
    <property type="entry name" value="TDBD"/>
    <property type="match status" value="1"/>
</dbReference>
<feature type="domain" description="PHD-type" evidence="8">
    <location>
        <begin position="449"/>
        <end position="494"/>
    </location>
</feature>
<dbReference type="PANTHER" id="PTHR46309">
    <property type="entry name" value="PHD FINGER PROTEIN 12"/>
    <property type="match status" value="1"/>
</dbReference>
<accession>A0AAV1S7N3</accession>
<feature type="region of interest" description="Disordered" evidence="7">
    <location>
        <begin position="316"/>
        <end position="336"/>
    </location>
</feature>
<evidence type="ECO:0000256" key="1">
    <source>
        <dbReference type="ARBA" id="ARBA00004123"/>
    </source>
</evidence>
<reference evidence="10 11" key="1">
    <citation type="submission" date="2024-01" db="EMBL/GenBank/DDBJ databases">
        <authorList>
            <person name="Waweru B."/>
        </authorList>
    </citation>
    <scope>NUCLEOTIDE SEQUENCE [LARGE SCALE GENOMIC DNA]</scope>
</reference>
<gene>
    <name evidence="10" type="ORF">DCAF_LOCUS20111</name>
</gene>
<dbReference type="InterPro" id="IPR016181">
    <property type="entry name" value="Acyl_CoA_acyltransferase"/>
</dbReference>
<organism evidence="10 11">
    <name type="scientific">Dovyalis caffra</name>
    <dbReference type="NCBI Taxonomy" id="77055"/>
    <lineage>
        <taxon>Eukaryota</taxon>
        <taxon>Viridiplantae</taxon>
        <taxon>Streptophyta</taxon>
        <taxon>Embryophyta</taxon>
        <taxon>Tracheophyta</taxon>
        <taxon>Spermatophyta</taxon>
        <taxon>Magnoliopsida</taxon>
        <taxon>eudicotyledons</taxon>
        <taxon>Gunneridae</taxon>
        <taxon>Pentapetalae</taxon>
        <taxon>rosids</taxon>
        <taxon>fabids</taxon>
        <taxon>Malpighiales</taxon>
        <taxon>Salicaceae</taxon>
        <taxon>Flacourtieae</taxon>
        <taxon>Dovyalis</taxon>
    </lineage>
</organism>
<comment type="caution">
    <text evidence="10">The sequence shown here is derived from an EMBL/GenBank/DDBJ whole genome shotgun (WGS) entry which is preliminary data.</text>
</comment>
<dbReference type="Pfam" id="PF22970">
    <property type="entry name" value="DUF7028"/>
    <property type="match status" value="2"/>
</dbReference>
<dbReference type="InterPro" id="IPR042163">
    <property type="entry name" value="PHF12"/>
</dbReference>